<accession>M8A4A4</accession>
<sequence>MGALAPDTWPNGDIPFWWALSAWRICEQYVRGHTYGTKNARDRGDLMATAEETGDGLEFLSDPVDRFPLPDLEGTDFSPDGEEDTILTQSAAESSMGDVGDPAPALQLAIDSTCDALILPTTNSQCSAKEEGDEATGWAKSRVRVRQAPIERPPCAGRVSALEKSLRGYAEKKTETVVVPAVGNNFDSLGEAYDYYNLYSWEI</sequence>
<organism evidence="1">
    <name type="scientific">Triticum urartu</name>
    <name type="common">Red wild einkorn</name>
    <name type="synonym">Crithodium urartu</name>
    <dbReference type="NCBI Taxonomy" id="4572"/>
    <lineage>
        <taxon>Eukaryota</taxon>
        <taxon>Viridiplantae</taxon>
        <taxon>Streptophyta</taxon>
        <taxon>Embryophyta</taxon>
        <taxon>Tracheophyta</taxon>
        <taxon>Spermatophyta</taxon>
        <taxon>Magnoliopsida</taxon>
        <taxon>Liliopsida</taxon>
        <taxon>Poales</taxon>
        <taxon>Poaceae</taxon>
        <taxon>BOP clade</taxon>
        <taxon>Pooideae</taxon>
        <taxon>Triticodae</taxon>
        <taxon>Triticeae</taxon>
        <taxon>Triticinae</taxon>
        <taxon>Triticum</taxon>
    </lineage>
</organism>
<protein>
    <submittedName>
        <fullName evidence="1">Uncharacterized protein</fullName>
    </submittedName>
</protein>
<dbReference type="OMA" id="QCSAKEE"/>
<gene>
    <name evidence="1" type="ORF">TRIUR3_22604</name>
</gene>
<reference evidence="1" key="1">
    <citation type="journal article" date="2013" name="Nature">
        <title>Draft genome of the wheat A-genome progenitor Triticum urartu.</title>
        <authorList>
            <person name="Ling H.Q."/>
            <person name="Zhao S."/>
            <person name="Liu D."/>
            <person name="Wang J."/>
            <person name="Sun H."/>
            <person name="Zhang C."/>
            <person name="Fan H."/>
            <person name="Li D."/>
            <person name="Dong L."/>
            <person name="Tao Y."/>
            <person name="Gao C."/>
            <person name="Wu H."/>
            <person name="Li Y."/>
            <person name="Cui Y."/>
            <person name="Guo X."/>
            <person name="Zheng S."/>
            <person name="Wang B."/>
            <person name="Yu K."/>
            <person name="Liang Q."/>
            <person name="Yang W."/>
            <person name="Lou X."/>
            <person name="Chen J."/>
            <person name="Feng M."/>
            <person name="Jian J."/>
            <person name="Zhang X."/>
            <person name="Luo G."/>
            <person name="Jiang Y."/>
            <person name="Liu J."/>
            <person name="Wang Z."/>
            <person name="Sha Y."/>
            <person name="Zhang B."/>
            <person name="Wu H."/>
            <person name="Tang D."/>
            <person name="Shen Q."/>
            <person name="Xue P."/>
            <person name="Zou S."/>
            <person name="Wang X."/>
            <person name="Liu X."/>
            <person name="Wang F."/>
            <person name="Yang Y."/>
            <person name="An X."/>
            <person name="Dong Z."/>
            <person name="Zhang K."/>
            <person name="Zhang X."/>
            <person name="Luo M.C."/>
            <person name="Dvorak J."/>
            <person name="Tong Y."/>
            <person name="Wang J."/>
            <person name="Yang H."/>
            <person name="Li Z."/>
            <person name="Wang D."/>
            <person name="Zhang A."/>
            <person name="Wang J."/>
        </authorList>
    </citation>
    <scope>NUCLEOTIDE SEQUENCE</scope>
</reference>
<dbReference type="PANTHER" id="PTHR47482">
    <property type="entry name" value="OS11G0632001 PROTEIN"/>
    <property type="match status" value="1"/>
</dbReference>
<name>M8A4A4_TRIUA</name>
<proteinExistence type="predicted"/>
<evidence type="ECO:0000313" key="1">
    <source>
        <dbReference type="EMBL" id="EMS59480.1"/>
    </source>
</evidence>
<dbReference type="AlphaFoldDB" id="M8A4A4"/>
<dbReference type="EMBL" id="KD120300">
    <property type="protein sequence ID" value="EMS59480.1"/>
    <property type="molecule type" value="Genomic_DNA"/>
</dbReference>
<dbReference type="PANTHER" id="PTHR47482:SF5">
    <property type="entry name" value="FAR1 DOMAIN-CONTAINING PROTEIN"/>
    <property type="match status" value="1"/>
</dbReference>